<dbReference type="Gene3D" id="3.40.1580.10">
    <property type="entry name" value="SMI1/KNR4-like"/>
    <property type="match status" value="1"/>
</dbReference>
<proteinExistence type="predicted"/>
<dbReference type="SUPFAM" id="SSF160631">
    <property type="entry name" value="SMI1/KNR4-like"/>
    <property type="match status" value="1"/>
</dbReference>
<reference evidence="2 3" key="1">
    <citation type="journal article" date="2011" name="J. Bacteriol.">
        <title>Genome sequence of 'Pedosphaera parvula' Ellin514, an aerobic Verrucomicrobial isolate from pasture soil.</title>
        <authorList>
            <person name="Kant R."/>
            <person name="van Passel M.W."/>
            <person name="Sangwan P."/>
            <person name="Palva A."/>
            <person name="Lucas S."/>
            <person name="Copeland A."/>
            <person name="Lapidus A."/>
            <person name="Glavina Del Rio T."/>
            <person name="Dalin E."/>
            <person name="Tice H."/>
            <person name="Bruce D."/>
            <person name="Goodwin L."/>
            <person name="Pitluck S."/>
            <person name="Chertkov O."/>
            <person name="Larimer F.W."/>
            <person name="Land M.L."/>
            <person name="Hauser L."/>
            <person name="Brettin T.S."/>
            <person name="Detter J.C."/>
            <person name="Han S."/>
            <person name="de Vos W.M."/>
            <person name="Janssen P.H."/>
            <person name="Smidt H."/>
        </authorList>
    </citation>
    <scope>NUCLEOTIDE SEQUENCE [LARGE SCALE GENOMIC DNA]</scope>
    <source>
        <strain evidence="2 3">Ellin514</strain>
    </source>
</reference>
<name>B9XEY4_PEDPL</name>
<organism evidence="2 3">
    <name type="scientific">Pedosphaera parvula (strain Ellin514)</name>
    <dbReference type="NCBI Taxonomy" id="320771"/>
    <lineage>
        <taxon>Bacteria</taxon>
        <taxon>Pseudomonadati</taxon>
        <taxon>Verrucomicrobiota</taxon>
        <taxon>Pedosphaerae</taxon>
        <taxon>Pedosphaerales</taxon>
        <taxon>Pedosphaeraceae</taxon>
        <taxon>Pedosphaera</taxon>
    </lineage>
</organism>
<dbReference type="Proteomes" id="UP000003688">
    <property type="component" value="Unassembled WGS sequence"/>
</dbReference>
<dbReference type="InterPro" id="IPR018958">
    <property type="entry name" value="Knr4/Smi1-like_dom"/>
</dbReference>
<evidence type="ECO:0000259" key="1">
    <source>
        <dbReference type="Pfam" id="PF09346"/>
    </source>
</evidence>
<accession>B9XEY4</accession>
<evidence type="ECO:0000313" key="3">
    <source>
        <dbReference type="Proteomes" id="UP000003688"/>
    </source>
</evidence>
<dbReference type="RefSeq" id="WP_007414374.1">
    <property type="nucleotide sequence ID" value="NZ_ABOX02000009.1"/>
</dbReference>
<protein>
    <recommendedName>
        <fullName evidence="1">Knr4/Smi1-like domain-containing protein</fullName>
    </recommendedName>
</protein>
<dbReference type="InterPro" id="IPR037883">
    <property type="entry name" value="Knr4/Smi1-like_sf"/>
</dbReference>
<dbReference type="EMBL" id="ABOX02000009">
    <property type="protein sequence ID" value="EEF61482.1"/>
    <property type="molecule type" value="Genomic_DNA"/>
</dbReference>
<dbReference type="AlphaFoldDB" id="B9XEY4"/>
<feature type="domain" description="Knr4/Smi1-like" evidence="1">
    <location>
        <begin position="19"/>
        <end position="138"/>
    </location>
</feature>
<gene>
    <name evidence="2" type="ORF">Cflav_PD4160</name>
</gene>
<keyword evidence="3" id="KW-1185">Reference proteome</keyword>
<comment type="caution">
    <text evidence="2">The sequence shown here is derived from an EMBL/GenBank/DDBJ whole genome shotgun (WGS) entry which is preliminary data.</text>
</comment>
<sequence length="261" mass="30054">MRALTSFQELYCVSNKTAPVTTEELRSAEASIGTAFPAGYAELMLTFGEGDIDGYIRPYRPQRIVEELKMTREALAYDFWEEGTIRLTPEQKARLVPFADTIDSDLLAFLPEKPSEIYAFPRHKTELFKLGPSFLDVVNWVSSSGIIVQPFECTFFQPWNDYASLRLDHPSAYFEIEEMKSIFENLGRPDLLTVKEQSIDFFLRNYGARLSYLLHNDYLQFIVNFDSETADDFLSLLKTVLRDTGFQVTESNRVKVPENFL</sequence>
<dbReference type="OrthoDB" id="7066145at2"/>
<evidence type="ECO:0000313" key="2">
    <source>
        <dbReference type="EMBL" id="EEF61482.1"/>
    </source>
</evidence>
<dbReference type="Pfam" id="PF09346">
    <property type="entry name" value="SMI1_KNR4"/>
    <property type="match status" value="1"/>
</dbReference>